<name>A0A936NFH9_9ACTN</name>
<keyword evidence="4 8" id="KW-0812">Transmembrane</keyword>
<comment type="subcellular location">
    <subcellularLocation>
        <location evidence="1">Cell membrane</location>
        <topology evidence="1">Multi-pass membrane protein</topology>
    </subcellularLocation>
</comment>
<evidence type="ECO:0000256" key="4">
    <source>
        <dbReference type="ARBA" id="ARBA00022692"/>
    </source>
</evidence>
<dbReference type="GO" id="GO:0030001">
    <property type="term" value="P:metal ion transport"/>
    <property type="evidence" value="ECO:0007669"/>
    <property type="project" value="UniProtKB-ARBA"/>
</dbReference>
<feature type="transmembrane region" description="Helical" evidence="8">
    <location>
        <begin position="303"/>
        <end position="335"/>
    </location>
</feature>
<evidence type="ECO:0000256" key="1">
    <source>
        <dbReference type="ARBA" id="ARBA00004651"/>
    </source>
</evidence>
<dbReference type="AlphaFoldDB" id="A0A936NFH9"/>
<dbReference type="GO" id="GO:0005886">
    <property type="term" value="C:plasma membrane"/>
    <property type="evidence" value="ECO:0007669"/>
    <property type="project" value="UniProtKB-SubCell"/>
</dbReference>
<evidence type="ECO:0000313" key="10">
    <source>
        <dbReference type="Proteomes" id="UP000727993"/>
    </source>
</evidence>
<protein>
    <submittedName>
        <fullName evidence="9">TrkH family potassium uptake protein</fullName>
    </submittedName>
</protein>
<evidence type="ECO:0000256" key="3">
    <source>
        <dbReference type="ARBA" id="ARBA00022475"/>
    </source>
</evidence>
<feature type="transmembrane region" description="Helical" evidence="8">
    <location>
        <begin position="80"/>
        <end position="105"/>
    </location>
</feature>
<feature type="transmembrane region" description="Helical" evidence="8">
    <location>
        <begin position="20"/>
        <end position="40"/>
    </location>
</feature>
<organism evidence="9 10">
    <name type="scientific">Candidatus Neomicrothrix subdominans</name>
    <dbReference type="NCBI Taxonomy" id="2954438"/>
    <lineage>
        <taxon>Bacteria</taxon>
        <taxon>Bacillati</taxon>
        <taxon>Actinomycetota</taxon>
        <taxon>Acidimicrobiia</taxon>
        <taxon>Acidimicrobiales</taxon>
        <taxon>Microthrixaceae</taxon>
        <taxon>Candidatus Neomicrothrix</taxon>
    </lineage>
</organism>
<keyword evidence="7 8" id="KW-0472">Membrane</keyword>
<feature type="transmembrane region" description="Helical" evidence="8">
    <location>
        <begin position="356"/>
        <end position="377"/>
    </location>
</feature>
<dbReference type="PANTHER" id="PTHR32024:SF1">
    <property type="entry name" value="KTR SYSTEM POTASSIUM UPTAKE PROTEIN B"/>
    <property type="match status" value="1"/>
</dbReference>
<proteinExistence type="predicted"/>
<dbReference type="GO" id="GO:0008324">
    <property type="term" value="F:monoatomic cation transmembrane transporter activity"/>
    <property type="evidence" value="ECO:0007669"/>
    <property type="project" value="InterPro"/>
</dbReference>
<evidence type="ECO:0000256" key="7">
    <source>
        <dbReference type="ARBA" id="ARBA00023136"/>
    </source>
</evidence>
<evidence type="ECO:0000256" key="6">
    <source>
        <dbReference type="ARBA" id="ARBA00023065"/>
    </source>
</evidence>
<evidence type="ECO:0000256" key="8">
    <source>
        <dbReference type="SAM" id="Phobius"/>
    </source>
</evidence>
<accession>A0A936NFH9</accession>
<evidence type="ECO:0000256" key="2">
    <source>
        <dbReference type="ARBA" id="ARBA00022448"/>
    </source>
</evidence>
<dbReference type="Proteomes" id="UP000727993">
    <property type="component" value="Unassembled WGS sequence"/>
</dbReference>
<keyword evidence="2" id="KW-0813">Transport</keyword>
<dbReference type="Pfam" id="PF02386">
    <property type="entry name" value="TrkH"/>
    <property type="match status" value="1"/>
</dbReference>
<keyword evidence="3" id="KW-1003">Cell membrane</keyword>
<feature type="transmembrane region" description="Helical" evidence="8">
    <location>
        <begin position="197"/>
        <end position="216"/>
    </location>
</feature>
<dbReference type="InterPro" id="IPR003445">
    <property type="entry name" value="Cat_transpt"/>
</dbReference>
<gene>
    <name evidence="9" type="ORF">IPN02_18390</name>
</gene>
<sequence length="451" mass="47835">MADRSLLWDGPLRRWHPTQVVVVGFIAVILTGAALLHLPIATDGVEHSFLDRLFTATSAGTVTGLQVVDTATGWTHFGQAVIMVLAQIGGFGLMAFSSVVAVALAGKLELRHRLATQAEVNLAGGADFKAVILGVFRWSMGIEATVAVALFGGFVIIHGEPLGRAAWLGLFHAVTSFNNAGFALFSDNLAGFVDDPWTSGVIATSIVLGGIGFPVLMELRRLYRRPRRWSLHTKITLVATALLIAGGALAVLVIEWSNPNTLGPMGIADKAIAGLFQGITPRTAGFNTIDYGAMRESSIVVTIVLMFIGGGSASTASGIKVTTFAVLAWVIWAELRGDREVDSFRRRIPAFAQRQAITVALSGVALVTVSTMALVTFDRIPLGDGLFEATSAFGTVGLTTGITPTLSAGSRVVLIVMMFVGRVGPATLGAALVLREHTRRYRYPEERPLIG</sequence>
<keyword evidence="5 8" id="KW-1133">Transmembrane helix</keyword>
<evidence type="ECO:0000313" key="9">
    <source>
        <dbReference type="EMBL" id="MBK9298756.1"/>
    </source>
</evidence>
<keyword evidence="6" id="KW-0406">Ion transport</keyword>
<feature type="transmembrane region" description="Helical" evidence="8">
    <location>
        <begin position="138"/>
        <end position="158"/>
    </location>
</feature>
<feature type="transmembrane region" description="Helical" evidence="8">
    <location>
        <begin position="412"/>
        <end position="434"/>
    </location>
</feature>
<reference evidence="9 10" key="1">
    <citation type="submission" date="2020-10" db="EMBL/GenBank/DDBJ databases">
        <title>Connecting structure to function with the recovery of over 1000 high-quality activated sludge metagenome-assembled genomes encoding full-length rRNA genes using long-read sequencing.</title>
        <authorList>
            <person name="Singleton C.M."/>
            <person name="Petriglieri F."/>
            <person name="Kristensen J.M."/>
            <person name="Kirkegaard R.H."/>
            <person name="Michaelsen T.Y."/>
            <person name="Andersen M.H."/>
            <person name="Karst S.M."/>
            <person name="Dueholm M.S."/>
            <person name="Nielsen P.H."/>
            <person name="Albertsen M."/>
        </authorList>
    </citation>
    <scope>NUCLEOTIDE SEQUENCE [LARGE SCALE GENOMIC DNA]</scope>
    <source>
        <strain evidence="9">Lyne_18-Q3-R50-59_MAXAC.006</strain>
    </source>
</reference>
<feature type="transmembrane region" description="Helical" evidence="8">
    <location>
        <begin position="237"/>
        <end position="256"/>
    </location>
</feature>
<dbReference type="PANTHER" id="PTHR32024">
    <property type="entry name" value="TRK SYSTEM POTASSIUM UPTAKE PROTEIN TRKG-RELATED"/>
    <property type="match status" value="1"/>
</dbReference>
<evidence type="ECO:0000256" key="5">
    <source>
        <dbReference type="ARBA" id="ARBA00022989"/>
    </source>
</evidence>
<comment type="caution">
    <text evidence="9">The sequence shown here is derived from an EMBL/GenBank/DDBJ whole genome shotgun (WGS) entry which is preliminary data.</text>
</comment>
<dbReference type="EMBL" id="JADJZA010000010">
    <property type="protein sequence ID" value="MBK9298756.1"/>
    <property type="molecule type" value="Genomic_DNA"/>
</dbReference>